<evidence type="ECO:0000313" key="2">
    <source>
        <dbReference type="Proteomes" id="UP000235371"/>
    </source>
</evidence>
<keyword evidence="2" id="KW-1185">Reference proteome</keyword>
<name>A0A2J6TF41_9HELO</name>
<reference evidence="1 2" key="1">
    <citation type="submission" date="2016-04" db="EMBL/GenBank/DDBJ databases">
        <title>A degradative enzymes factory behind the ericoid mycorrhizal symbiosis.</title>
        <authorList>
            <consortium name="DOE Joint Genome Institute"/>
            <person name="Martino E."/>
            <person name="Morin E."/>
            <person name="Grelet G."/>
            <person name="Kuo A."/>
            <person name="Kohler A."/>
            <person name="Daghino S."/>
            <person name="Barry K."/>
            <person name="Choi C."/>
            <person name="Cichocki N."/>
            <person name="Clum A."/>
            <person name="Copeland A."/>
            <person name="Hainaut M."/>
            <person name="Haridas S."/>
            <person name="Labutti K."/>
            <person name="Lindquist E."/>
            <person name="Lipzen A."/>
            <person name="Khouja H.-R."/>
            <person name="Murat C."/>
            <person name="Ohm R."/>
            <person name="Olson A."/>
            <person name="Spatafora J."/>
            <person name="Veneault-Fourrey C."/>
            <person name="Henrissat B."/>
            <person name="Grigoriev I."/>
            <person name="Martin F."/>
            <person name="Perotto S."/>
        </authorList>
    </citation>
    <scope>NUCLEOTIDE SEQUENCE [LARGE SCALE GENOMIC DNA]</scope>
    <source>
        <strain evidence="1 2">E</strain>
    </source>
</reference>
<dbReference type="AlphaFoldDB" id="A0A2J6TF41"/>
<dbReference type="RefSeq" id="XP_024738472.1">
    <property type="nucleotide sequence ID" value="XM_024882929.1"/>
</dbReference>
<sequence>MFGKHHALQLYVLDSETSDHRPELEQLHGRDDYISVGTLASLDQFCVPEVEFAQGGKAEKGQPNLGCGSLRSLPLVYLSANNRLLKYTTLIPPIALSGYRQVTSDPSIGEPSFIGLGTGEYSEYSRYRSLSPPPYSATHNVDLPTSLVDLADNDLDAI</sequence>
<accession>A0A2J6TF41</accession>
<proteinExistence type="predicted"/>
<evidence type="ECO:0000313" key="1">
    <source>
        <dbReference type="EMBL" id="PMD61568.1"/>
    </source>
</evidence>
<organism evidence="1 2">
    <name type="scientific">Hyaloscypha bicolor E</name>
    <dbReference type="NCBI Taxonomy" id="1095630"/>
    <lineage>
        <taxon>Eukaryota</taxon>
        <taxon>Fungi</taxon>
        <taxon>Dikarya</taxon>
        <taxon>Ascomycota</taxon>
        <taxon>Pezizomycotina</taxon>
        <taxon>Leotiomycetes</taxon>
        <taxon>Helotiales</taxon>
        <taxon>Hyaloscyphaceae</taxon>
        <taxon>Hyaloscypha</taxon>
        <taxon>Hyaloscypha bicolor</taxon>
    </lineage>
</organism>
<protein>
    <submittedName>
        <fullName evidence="1">Uncharacterized protein</fullName>
    </submittedName>
</protein>
<dbReference type="EMBL" id="KZ613786">
    <property type="protein sequence ID" value="PMD61568.1"/>
    <property type="molecule type" value="Genomic_DNA"/>
</dbReference>
<dbReference type="Proteomes" id="UP000235371">
    <property type="component" value="Unassembled WGS sequence"/>
</dbReference>
<gene>
    <name evidence="1" type="ORF">K444DRAFT_628590</name>
</gene>
<dbReference type="InParanoid" id="A0A2J6TF41"/>
<dbReference type="GeneID" id="36591006"/>